<dbReference type="SMART" id="SM00220">
    <property type="entry name" value="S_TKc"/>
    <property type="match status" value="1"/>
</dbReference>
<dbReference type="Proteomes" id="UP001596096">
    <property type="component" value="Unassembled WGS sequence"/>
</dbReference>
<evidence type="ECO:0000313" key="9">
    <source>
        <dbReference type="Proteomes" id="UP001596096"/>
    </source>
</evidence>
<evidence type="ECO:0000256" key="1">
    <source>
        <dbReference type="ARBA" id="ARBA00012513"/>
    </source>
</evidence>
<dbReference type="PROSITE" id="PS50011">
    <property type="entry name" value="PROTEIN_KINASE_DOM"/>
    <property type="match status" value="1"/>
</dbReference>
<keyword evidence="4" id="KW-0547">Nucleotide-binding</keyword>
<protein>
    <recommendedName>
        <fullName evidence="1">non-specific serine/threonine protein kinase</fullName>
        <ecNumber evidence="1">2.7.11.1</ecNumber>
    </recommendedName>
</protein>
<organism evidence="8 9">
    <name type="scientific">Nonomuraea harbinensis</name>
    <dbReference type="NCBI Taxonomy" id="1286938"/>
    <lineage>
        <taxon>Bacteria</taxon>
        <taxon>Bacillati</taxon>
        <taxon>Actinomycetota</taxon>
        <taxon>Actinomycetes</taxon>
        <taxon>Streptosporangiales</taxon>
        <taxon>Streptosporangiaceae</taxon>
        <taxon>Nonomuraea</taxon>
    </lineage>
</organism>
<keyword evidence="6" id="KW-0067">ATP-binding</keyword>
<evidence type="ECO:0000256" key="4">
    <source>
        <dbReference type="ARBA" id="ARBA00022741"/>
    </source>
</evidence>
<gene>
    <name evidence="8" type="ORF">ACFPUY_09180</name>
</gene>
<evidence type="ECO:0000259" key="7">
    <source>
        <dbReference type="PROSITE" id="PS50011"/>
    </source>
</evidence>
<reference evidence="9" key="1">
    <citation type="journal article" date="2019" name="Int. J. Syst. Evol. Microbiol.">
        <title>The Global Catalogue of Microorganisms (GCM) 10K type strain sequencing project: providing services to taxonomists for standard genome sequencing and annotation.</title>
        <authorList>
            <consortium name="The Broad Institute Genomics Platform"/>
            <consortium name="The Broad Institute Genome Sequencing Center for Infectious Disease"/>
            <person name="Wu L."/>
            <person name="Ma J."/>
        </authorList>
    </citation>
    <scope>NUCLEOTIDE SEQUENCE [LARGE SCALE GENOMIC DNA]</scope>
    <source>
        <strain evidence="9">CGMCC 4.7106</strain>
    </source>
</reference>
<dbReference type="GO" id="GO:0016301">
    <property type="term" value="F:kinase activity"/>
    <property type="evidence" value="ECO:0007669"/>
    <property type="project" value="UniProtKB-KW"/>
</dbReference>
<evidence type="ECO:0000256" key="5">
    <source>
        <dbReference type="ARBA" id="ARBA00022777"/>
    </source>
</evidence>
<dbReference type="EMBL" id="JBHSNW010000004">
    <property type="protein sequence ID" value="MFC5815253.1"/>
    <property type="molecule type" value="Genomic_DNA"/>
</dbReference>
<keyword evidence="9" id="KW-1185">Reference proteome</keyword>
<proteinExistence type="predicted"/>
<dbReference type="InterPro" id="IPR000719">
    <property type="entry name" value="Prot_kinase_dom"/>
</dbReference>
<keyword evidence="5 8" id="KW-0418">Kinase</keyword>
<evidence type="ECO:0000256" key="2">
    <source>
        <dbReference type="ARBA" id="ARBA00022527"/>
    </source>
</evidence>
<evidence type="ECO:0000313" key="8">
    <source>
        <dbReference type="EMBL" id="MFC5815253.1"/>
    </source>
</evidence>
<dbReference type="EC" id="2.7.11.1" evidence="1"/>
<comment type="caution">
    <text evidence="8">The sequence shown here is derived from an EMBL/GenBank/DDBJ whole genome shotgun (WGS) entry which is preliminary data.</text>
</comment>
<name>A0ABW1BRK3_9ACTN</name>
<dbReference type="PANTHER" id="PTHR43289:SF6">
    <property type="entry name" value="SERINE_THREONINE-PROTEIN KINASE NEKL-3"/>
    <property type="match status" value="1"/>
</dbReference>
<dbReference type="Pfam" id="PF00069">
    <property type="entry name" value="Pkinase"/>
    <property type="match status" value="1"/>
</dbReference>
<sequence length="359" mass="37166">MGDTGKLAGRYRLLNPLGGGELLLAFDEVEHRDVVVRRLRAPAGSLDTAVREARRTVGFVHPAIAPLLDVPVEDGEPWLVTAFAEGSSLEQTVRGRGPLPVRQTARVGVYVLSALTAAHAAGIVHGRVQPGNVLLSPTGRALLTGFGLPSMGMRPGADLWSLAATLHFAVEGRPPGQAPAEASDPLRALIRAMLTPAVPPVDALEWTLGRLASDRSLEQVVAADGPLPPARVAGVGLAVLDRLSAWHGRGEHHGGVQPGTVLIDAEGRAALIPPPVPAPPPAYLPPEGVPGPAGDLWALGATLFLAVEGRPPAPGASLLRAGPLAPYLVGLLSGPPAGRPTPEALRRQLLDVLARCDIS</sequence>
<dbReference type="RefSeq" id="WP_219543499.1">
    <property type="nucleotide sequence ID" value="NZ_JAHKRN010000004.1"/>
</dbReference>
<evidence type="ECO:0000256" key="3">
    <source>
        <dbReference type="ARBA" id="ARBA00022679"/>
    </source>
</evidence>
<feature type="domain" description="Protein kinase" evidence="7">
    <location>
        <begin position="11"/>
        <end position="359"/>
    </location>
</feature>
<keyword evidence="2" id="KW-0723">Serine/threonine-protein kinase</keyword>
<dbReference type="PANTHER" id="PTHR43289">
    <property type="entry name" value="MITOGEN-ACTIVATED PROTEIN KINASE KINASE KINASE 20-RELATED"/>
    <property type="match status" value="1"/>
</dbReference>
<keyword evidence="3" id="KW-0808">Transferase</keyword>
<accession>A0ABW1BRK3</accession>
<evidence type="ECO:0000256" key="6">
    <source>
        <dbReference type="ARBA" id="ARBA00022840"/>
    </source>
</evidence>